<dbReference type="EMBL" id="AEXL02000114">
    <property type="protein sequence ID" value="EIJ65578.1"/>
    <property type="molecule type" value="Genomic_DNA"/>
</dbReference>
<proteinExistence type="predicted"/>
<name>I3D1I5_9ARCH</name>
<gene>
    <name evidence="1" type="ORF">BD31_I1715</name>
</gene>
<dbReference type="Proteomes" id="UP000003423">
    <property type="component" value="Unassembled WGS sequence"/>
</dbReference>
<dbReference type="AlphaFoldDB" id="I3D1I5"/>
<dbReference type="PATRIC" id="fig|859350.6.peg.1375"/>
<keyword evidence="2" id="KW-1185">Reference proteome</keyword>
<accession>I3D1I5</accession>
<evidence type="ECO:0000313" key="2">
    <source>
        <dbReference type="Proteomes" id="UP000003423"/>
    </source>
</evidence>
<organism evidence="1 2">
    <name type="scientific">Candidatus Nitrosopumilus salarius BD31</name>
    <dbReference type="NCBI Taxonomy" id="859350"/>
    <lineage>
        <taxon>Archaea</taxon>
        <taxon>Nitrososphaerota</taxon>
        <taxon>Nitrososphaeria</taxon>
        <taxon>Nitrosopumilales</taxon>
        <taxon>Nitrosopumilaceae</taxon>
        <taxon>Nitrosopumilus</taxon>
    </lineage>
</organism>
<protein>
    <submittedName>
        <fullName evidence="1">Uncharacterized protein</fullName>
    </submittedName>
</protein>
<evidence type="ECO:0000313" key="1">
    <source>
        <dbReference type="EMBL" id="EIJ65578.1"/>
    </source>
</evidence>
<sequence length="39" mass="5043">MEKRNIRLMNSKVSNYLKKTFHIFLHHNIQEKHYWWIEE</sequence>
<reference evidence="1 2" key="1">
    <citation type="journal article" date="2012" name="J. Bacteriol.">
        <title>Genome sequence of "Candidatus Nitrosopumilus salaria" BD31, an ammonia-oxidizing archaeon from the San Francisco Bay estuary.</title>
        <authorList>
            <person name="Mosier A.C."/>
            <person name="Allen E.E."/>
            <person name="Kim M."/>
            <person name="Ferriera S."/>
            <person name="Francis C.A."/>
        </authorList>
    </citation>
    <scope>NUCLEOTIDE SEQUENCE [LARGE SCALE GENOMIC DNA]</scope>
    <source>
        <strain evidence="1 2">BD31</strain>
    </source>
</reference>
<comment type="caution">
    <text evidence="1">The sequence shown here is derived from an EMBL/GenBank/DDBJ whole genome shotgun (WGS) entry which is preliminary data.</text>
</comment>